<sequence length="110" mass="12623">MHKERVITCEPADATTIWSIWSSSELPPPPFLRSRRFRKRCFTVTEAAIESADPTHSDNVQRNHVYDLRQLILTGYDEICSQHILHLLIPVASFASGFDVREEIVSRSLD</sequence>
<protein>
    <submittedName>
        <fullName evidence="2">Uncharacterized protein</fullName>
    </submittedName>
</protein>
<accession>A0A9D5ASW0</accession>
<proteinExistence type="predicted"/>
<dbReference type="Gramene" id="Psat04G0228600-T1">
    <property type="protein sequence ID" value="KAI5417617.1"/>
    <property type="gene ID" value="KIW84_042286"/>
</dbReference>
<dbReference type="Gramene" id="Psat04G0229300-T1">
    <property type="protein sequence ID" value="KAI5417624.1"/>
    <property type="gene ID" value="KIW84_042293"/>
</dbReference>
<keyword evidence="3" id="KW-1185">Reference proteome</keyword>
<dbReference type="EMBL" id="JAMSHJ010000004">
    <property type="protein sequence ID" value="KAI5417624.1"/>
    <property type="molecule type" value="Genomic_DNA"/>
</dbReference>
<evidence type="ECO:0000313" key="3">
    <source>
        <dbReference type="Proteomes" id="UP001058974"/>
    </source>
</evidence>
<comment type="caution">
    <text evidence="2">The sequence shown here is derived from an EMBL/GenBank/DDBJ whole genome shotgun (WGS) entry which is preliminary data.</text>
</comment>
<evidence type="ECO:0000313" key="1">
    <source>
        <dbReference type="EMBL" id="KAI5417617.1"/>
    </source>
</evidence>
<dbReference type="AlphaFoldDB" id="A0A9D5ASW0"/>
<name>A0A9D5ASW0_PEA</name>
<evidence type="ECO:0000313" key="2">
    <source>
        <dbReference type="EMBL" id="KAI5417624.1"/>
    </source>
</evidence>
<organism evidence="2 3">
    <name type="scientific">Pisum sativum</name>
    <name type="common">Garden pea</name>
    <name type="synonym">Lathyrus oleraceus</name>
    <dbReference type="NCBI Taxonomy" id="3888"/>
    <lineage>
        <taxon>Eukaryota</taxon>
        <taxon>Viridiplantae</taxon>
        <taxon>Streptophyta</taxon>
        <taxon>Embryophyta</taxon>
        <taxon>Tracheophyta</taxon>
        <taxon>Spermatophyta</taxon>
        <taxon>Magnoliopsida</taxon>
        <taxon>eudicotyledons</taxon>
        <taxon>Gunneridae</taxon>
        <taxon>Pentapetalae</taxon>
        <taxon>rosids</taxon>
        <taxon>fabids</taxon>
        <taxon>Fabales</taxon>
        <taxon>Fabaceae</taxon>
        <taxon>Papilionoideae</taxon>
        <taxon>50 kb inversion clade</taxon>
        <taxon>NPAAA clade</taxon>
        <taxon>Hologalegina</taxon>
        <taxon>IRL clade</taxon>
        <taxon>Fabeae</taxon>
        <taxon>Lathyrus</taxon>
    </lineage>
</organism>
<reference evidence="2 3" key="1">
    <citation type="journal article" date="2022" name="Nat. Genet.">
        <title>Improved pea reference genome and pan-genome highlight genomic features and evolutionary characteristics.</title>
        <authorList>
            <person name="Yang T."/>
            <person name="Liu R."/>
            <person name="Luo Y."/>
            <person name="Hu S."/>
            <person name="Wang D."/>
            <person name="Wang C."/>
            <person name="Pandey M.K."/>
            <person name="Ge S."/>
            <person name="Xu Q."/>
            <person name="Li N."/>
            <person name="Li G."/>
            <person name="Huang Y."/>
            <person name="Saxena R.K."/>
            <person name="Ji Y."/>
            <person name="Li M."/>
            <person name="Yan X."/>
            <person name="He Y."/>
            <person name="Liu Y."/>
            <person name="Wang X."/>
            <person name="Xiang C."/>
            <person name="Varshney R.K."/>
            <person name="Ding H."/>
            <person name="Gao S."/>
            <person name="Zong X."/>
        </authorList>
    </citation>
    <scope>NUCLEOTIDE SEQUENCE [LARGE SCALE GENOMIC DNA]</scope>
    <source>
        <strain evidence="2 3">cv. Zhongwan 6</strain>
    </source>
</reference>
<dbReference type="EMBL" id="JAMSHJ010000004">
    <property type="protein sequence ID" value="KAI5417617.1"/>
    <property type="molecule type" value="Genomic_DNA"/>
</dbReference>
<gene>
    <name evidence="1" type="ORF">KIW84_042286</name>
    <name evidence="2" type="ORF">KIW84_042293</name>
</gene>
<dbReference type="Proteomes" id="UP001058974">
    <property type="component" value="Chromosome 4"/>
</dbReference>